<evidence type="ECO:0000256" key="5">
    <source>
        <dbReference type="ARBA" id="ARBA00022759"/>
    </source>
</evidence>
<comment type="cofactor">
    <cofactor evidence="8">
        <name>Zn(2+)</name>
        <dbReference type="ChEBI" id="CHEBI:29105"/>
    </cofactor>
    <text evidence="8">Binds 2 Zn(2+) ions.</text>
</comment>
<evidence type="ECO:0000256" key="4">
    <source>
        <dbReference type="ARBA" id="ARBA00022723"/>
    </source>
</evidence>
<evidence type="ECO:0000256" key="1">
    <source>
        <dbReference type="ARBA" id="ARBA00011738"/>
    </source>
</evidence>
<dbReference type="Gene3D" id="3.60.15.10">
    <property type="entry name" value="Ribonuclease Z/Hydroxyacylglutathione hydrolase-like"/>
    <property type="match status" value="1"/>
</dbReference>
<feature type="domain" description="Mut7-C RNAse" evidence="9">
    <location>
        <begin position="351"/>
        <end position="494"/>
    </location>
</feature>
<dbReference type="GO" id="GO:0042781">
    <property type="term" value="F:3'-tRNA processing endoribonuclease activity"/>
    <property type="evidence" value="ECO:0007669"/>
    <property type="project" value="UniProtKB-UniRule"/>
</dbReference>
<evidence type="ECO:0000313" key="10">
    <source>
        <dbReference type="EMBL" id="OUR94216.1"/>
    </source>
</evidence>
<comment type="similarity">
    <text evidence="8">Belongs to the RNase Z family.</text>
</comment>
<dbReference type="SUPFAM" id="SSF56281">
    <property type="entry name" value="Metallo-hydrolase/oxidoreductase"/>
    <property type="match status" value="1"/>
</dbReference>
<keyword evidence="2 8" id="KW-0819">tRNA processing</keyword>
<dbReference type="PANTHER" id="PTHR46018">
    <property type="entry name" value="ZINC PHOSPHODIESTERASE ELAC PROTEIN 1"/>
    <property type="match status" value="1"/>
</dbReference>
<feature type="binding site" evidence="8">
    <location>
        <position position="270"/>
    </location>
    <ligand>
        <name>Zn(2+)</name>
        <dbReference type="ChEBI" id="CHEBI:29105"/>
        <label>2</label>
        <note>catalytic</note>
    </ligand>
</feature>
<dbReference type="Pfam" id="PF23023">
    <property type="entry name" value="Anti-Pycsar_Apyc1"/>
    <property type="match status" value="1"/>
</dbReference>
<dbReference type="InterPro" id="IPR036866">
    <property type="entry name" value="RibonucZ/Hydroxyglut_hydro"/>
</dbReference>
<dbReference type="EC" id="3.1.26.11" evidence="8"/>
<feature type="binding site" evidence="8">
    <location>
        <position position="211"/>
    </location>
    <ligand>
        <name>Zn(2+)</name>
        <dbReference type="ChEBI" id="CHEBI:29105"/>
        <label>2</label>
        <note>catalytic</note>
    </ligand>
</feature>
<feature type="binding site" evidence="8">
    <location>
        <position position="140"/>
    </location>
    <ligand>
        <name>Zn(2+)</name>
        <dbReference type="ChEBI" id="CHEBI:29105"/>
        <label>1</label>
        <note>catalytic</note>
    </ligand>
</feature>
<evidence type="ECO:0000259" key="9">
    <source>
        <dbReference type="Pfam" id="PF01927"/>
    </source>
</evidence>
<comment type="catalytic activity">
    <reaction evidence="8">
        <text>Endonucleolytic cleavage of RNA, removing extra 3' nucleotides from tRNA precursor, generating 3' termini of tRNAs. A 3'-hydroxy group is left at the tRNA terminus and a 5'-phosphoryl group is left at the trailer molecule.</text>
        <dbReference type="EC" id="3.1.26.11"/>
    </reaction>
</comment>
<dbReference type="Proteomes" id="UP000196531">
    <property type="component" value="Unassembled WGS sequence"/>
</dbReference>
<keyword evidence="7 8" id="KW-0862">Zinc</keyword>
<dbReference type="CDD" id="cd07717">
    <property type="entry name" value="RNaseZ_ZiPD-like_MBL-fold"/>
    <property type="match status" value="1"/>
</dbReference>
<dbReference type="FunFam" id="3.60.15.10:FF:000002">
    <property type="entry name" value="Ribonuclease Z"/>
    <property type="match status" value="1"/>
</dbReference>
<dbReference type="HAMAP" id="MF_01818">
    <property type="entry name" value="RNase_Z_BN"/>
    <property type="match status" value="1"/>
</dbReference>
<sequence length="498" mass="57037">MKLTFLGTSAGSPTRTRNVTGLALRRIQSSYWSLFDCGESTQHQIHYTSLTLYRLKRIFITHLHGDHIYGLAGIINSRNMEGSESPLAIYGPKGINEYVRTCLRISESHITFDINIHEIKEQGESFSFEEETVTAVPLSHNVTCFAYVIEEKQREGKLDIEKAKAFGIPVGPELSKLKRGESVTLENGRVIKACELIGPKRKGRKLIISGDNDQPELLLEHLIGCQLWVHEATYTEQVKNSIPVELKHSTAKSVASVARATHLKNLILTHFSVRFRDNDRDGTNSINAIYSEARDNFRENLFLAKDFDEFILDFDGTVSQLNIDEVSYMKIEEKEEYTTPKLSDYDLEQVKFALESGLGKLAKNMRILGFDVIYSNNPYDIEKIMKRAKKEERIILTRNRKLLKDLRENLVITLKDCPMNEQIKYLVNELGLSGKAIPLSRCIECNTILTKISKESIENQVPEKVYSLNDHFSTCLNCHKIYWRGSHYHRMHDFISKL</sequence>
<proteinExistence type="inferred from homology"/>
<dbReference type="EMBL" id="MAAO01000011">
    <property type="protein sequence ID" value="OUR94216.1"/>
    <property type="molecule type" value="Genomic_DNA"/>
</dbReference>
<dbReference type="Pfam" id="PF01927">
    <property type="entry name" value="Mut7-C"/>
    <property type="match status" value="1"/>
</dbReference>
<reference evidence="11" key="1">
    <citation type="journal article" date="2017" name="Proc. Natl. Acad. Sci. U.S.A.">
        <title>Simulation of Deepwater Horizon oil plume reveals substrate specialization within a complex community of hydrocarbon-degraders.</title>
        <authorList>
            <person name="Hu P."/>
            <person name="Dubinsky E.A."/>
            <person name="Probst A.J."/>
            <person name="Wang J."/>
            <person name="Sieber C.M.K."/>
            <person name="Tom L.M."/>
            <person name="Gardinali P."/>
            <person name="Banfield J.F."/>
            <person name="Atlas R.M."/>
            <person name="Andersen G.L."/>
        </authorList>
    </citation>
    <scope>NUCLEOTIDE SEQUENCE [LARGE SCALE GENOMIC DNA]</scope>
</reference>
<keyword evidence="5 8" id="KW-0255">Endonuclease</keyword>
<feature type="binding site" evidence="8">
    <location>
        <position position="211"/>
    </location>
    <ligand>
        <name>Zn(2+)</name>
        <dbReference type="ChEBI" id="CHEBI:29105"/>
        <label>1</label>
        <note>catalytic</note>
    </ligand>
</feature>
<feature type="binding site" evidence="8">
    <location>
        <position position="67"/>
    </location>
    <ligand>
        <name>Zn(2+)</name>
        <dbReference type="ChEBI" id="CHEBI:29105"/>
        <label>2</label>
        <note>catalytic</note>
    </ligand>
</feature>
<dbReference type="GO" id="GO:0008270">
    <property type="term" value="F:zinc ion binding"/>
    <property type="evidence" value="ECO:0007669"/>
    <property type="project" value="UniProtKB-UniRule"/>
</dbReference>
<evidence type="ECO:0000256" key="2">
    <source>
        <dbReference type="ARBA" id="ARBA00022694"/>
    </source>
</evidence>
<feature type="binding site" evidence="8">
    <location>
        <position position="62"/>
    </location>
    <ligand>
        <name>Zn(2+)</name>
        <dbReference type="ChEBI" id="CHEBI:29105"/>
        <label>1</label>
        <note>catalytic</note>
    </ligand>
</feature>
<dbReference type="NCBIfam" id="TIGR02651">
    <property type="entry name" value="RNase_Z"/>
    <property type="match status" value="1"/>
</dbReference>
<comment type="function">
    <text evidence="8">Zinc phosphodiesterase, which displays some tRNA 3'-processing endonuclease activity. Probably involved in tRNA maturation, by removing a 3'-trailer from precursor tRNA.</text>
</comment>
<evidence type="ECO:0000256" key="8">
    <source>
        <dbReference type="HAMAP-Rule" id="MF_01818"/>
    </source>
</evidence>
<name>A0A1Y5F3E5_9BACT</name>
<feature type="binding site" evidence="8">
    <location>
        <position position="64"/>
    </location>
    <ligand>
        <name>Zn(2+)</name>
        <dbReference type="ChEBI" id="CHEBI:29105"/>
        <label>1</label>
        <note>catalytic</note>
    </ligand>
</feature>
<dbReference type="AlphaFoldDB" id="A0A1Y5F3E5"/>
<keyword evidence="3 8" id="KW-0540">Nuclease</keyword>
<evidence type="ECO:0000256" key="6">
    <source>
        <dbReference type="ARBA" id="ARBA00022801"/>
    </source>
</evidence>
<evidence type="ECO:0000256" key="3">
    <source>
        <dbReference type="ARBA" id="ARBA00022722"/>
    </source>
</evidence>
<protein>
    <recommendedName>
        <fullName evidence="8">Ribonuclease Z</fullName>
        <shortName evidence="8">RNase Z</shortName>
        <ecNumber evidence="8">3.1.26.11</ecNumber>
    </recommendedName>
    <alternativeName>
        <fullName evidence="8">tRNA 3 endonuclease</fullName>
    </alternativeName>
    <alternativeName>
        <fullName evidence="8">tRNase Z</fullName>
    </alternativeName>
</protein>
<keyword evidence="4 8" id="KW-0479">Metal-binding</keyword>
<dbReference type="PANTHER" id="PTHR46018:SF2">
    <property type="entry name" value="ZINC PHOSPHODIESTERASE ELAC PROTEIN 1"/>
    <property type="match status" value="1"/>
</dbReference>
<gene>
    <name evidence="8" type="primary">rnz</name>
    <name evidence="10" type="ORF">A9Q84_18105</name>
</gene>
<dbReference type="GO" id="GO:0042802">
    <property type="term" value="F:identical protein binding"/>
    <property type="evidence" value="ECO:0007669"/>
    <property type="project" value="UniProtKB-ARBA"/>
</dbReference>
<evidence type="ECO:0000256" key="7">
    <source>
        <dbReference type="ARBA" id="ARBA00022833"/>
    </source>
</evidence>
<organism evidence="10 11">
    <name type="scientific">Halobacteriovorax marinus</name>
    <dbReference type="NCBI Taxonomy" id="97084"/>
    <lineage>
        <taxon>Bacteria</taxon>
        <taxon>Pseudomonadati</taxon>
        <taxon>Bdellovibrionota</taxon>
        <taxon>Bacteriovoracia</taxon>
        <taxon>Bacteriovoracales</taxon>
        <taxon>Halobacteriovoraceae</taxon>
        <taxon>Halobacteriovorax</taxon>
    </lineage>
</organism>
<dbReference type="InterPro" id="IPR013471">
    <property type="entry name" value="RNase_Z/BN"/>
</dbReference>
<evidence type="ECO:0000313" key="11">
    <source>
        <dbReference type="Proteomes" id="UP000196531"/>
    </source>
</evidence>
<dbReference type="NCBIfam" id="NF000801">
    <property type="entry name" value="PRK00055.1-3"/>
    <property type="match status" value="1"/>
</dbReference>
<dbReference type="InterPro" id="IPR002782">
    <property type="entry name" value="Mut7-C_RNAse_dom"/>
</dbReference>
<keyword evidence="6 8" id="KW-0378">Hydrolase</keyword>
<accession>A0A1Y5F3E5</accession>
<feature type="binding site" evidence="8">
    <location>
        <position position="66"/>
    </location>
    <ligand>
        <name>Zn(2+)</name>
        <dbReference type="ChEBI" id="CHEBI:29105"/>
        <label>2</label>
        <note>catalytic</note>
    </ligand>
</feature>
<comment type="caution">
    <text evidence="10">The sequence shown here is derived from an EMBL/GenBank/DDBJ whole genome shotgun (WGS) entry which is preliminary data.</text>
</comment>
<comment type="subunit">
    <text evidence="1 8">Homodimer.</text>
</comment>
<feature type="active site" description="Proton acceptor" evidence="8">
    <location>
        <position position="66"/>
    </location>
</feature>